<gene>
    <name evidence="2" type="ORF">A1Q1_06271</name>
</gene>
<dbReference type="KEGG" id="tasa:A1Q1_06271"/>
<dbReference type="OrthoDB" id="2596986at2759"/>
<feature type="region of interest" description="Disordered" evidence="1">
    <location>
        <begin position="1"/>
        <end position="107"/>
    </location>
</feature>
<feature type="compositionally biased region" description="Polar residues" evidence="1">
    <location>
        <begin position="417"/>
        <end position="462"/>
    </location>
</feature>
<feature type="compositionally biased region" description="Low complexity" evidence="1">
    <location>
        <begin position="525"/>
        <end position="536"/>
    </location>
</feature>
<feature type="compositionally biased region" description="Low complexity" evidence="1">
    <location>
        <begin position="36"/>
        <end position="54"/>
    </location>
</feature>
<comment type="caution">
    <text evidence="2">The sequence shown here is derived from an EMBL/GenBank/DDBJ whole genome shotgun (WGS) entry which is preliminary data.</text>
</comment>
<organism evidence="2 3">
    <name type="scientific">Trichosporon asahii var. asahii (strain ATCC 90039 / CBS 2479 / JCM 2466 / KCTC 7840 / NBRC 103889/ NCYC 2677 / UAMH 7654)</name>
    <name type="common">Yeast</name>
    <dbReference type="NCBI Taxonomy" id="1186058"/>
    <lineage>
        <taxon>Eukaryota</taxon>
        <taxon>Fungi</taxon>
        <taxon>Dikarya</taxon>
        <taxon>Basidiomycota</taxon>
        <taxon>Agaricomycotina</taxon>
        <taxon>Tremellomycetes</taxon>
        <taxon>Trichosporonales</taxon>
        <taxon>Trichosporonaceae</taxon>
        <taxon>Trichosporon</taxon>
    </lineage>
</organism>
<feature type="region of interest" description="Disordered" evidence="1">
    <location>
        <begin position="515"/>
        <end position="582"/>
    </location>
</feature>
<feature type="compositionally biased region" description="Low complexity" evidence="1">
    <location>
        <begin position="91"/>
        <end position="107"/>
    </location>
</feature>
<dbReference type="EMBL" id="ALBS01000032">
    <property type="protein sequence ID" value="EJT52165.1"/>
    <property type="molecule type" value="Genomic_DNA"/>
</dbReference>
<dbReference type="HOGENOM" id="CLU_468663_0_0_1"/>
<feature type="region of interest" description="Disordered" evidence="1">
    <location>
        <begin position="413"/>
        <end position="462"/>
    </location>
</feature>
<feature type="compositionally biased region" description="Basic residues" evidence="1">
    <location>
        <begin position="569"/>
        <end position="582"/>
    </location>
</feature>
<feature type="region of interest" description="Disordered" evidence="1">
    <location>
        <begin position="247"/>
        <end position="299"/>
    </location>
</feature>
<proteinExistence type="predicted"/>
<name>J4UJZ9_TRIAS</name>
<dbReference type="Proteomes" id="UP000002748">
    <property type="component" value="Unassembled WGS sequence"/>
</dbReference>
<feature type="compositionally biased region" description="Low complexity" evidence="1">
    <location>
        <begin position="262"/>
        <end position="271"/>
    </location>
</feature>
<accession>J4UJZ9</accession>
<protein>
    <submittedName>
        <fullName evidence="2">Uncharacterized protein</fullName>
    </submittedName>
</protein>
<evidence type="ECO:0000313" key="2">
    <source>
        <dbReference type="EMBL" id="EJT52165.1"/>
    </source>
</evidence>
<feature type="compositionally biased region" description="Low complexity" evidence="1">
    <location>
        <begin position="545"/>
        <end position="555"/>
    </location>
</feature>
<sequence length="582" mass="61747">MGSPLSSPGKPPSQVLRDQRRAAPDVSPVATRMRASSPDILVPSSDDPDSSCSDAAVTSTPYSSKYRHSSNPGSGEDPFRTPQHSDSSPDNSLSTPSTAPNSAASASVELFLGPQPLSYIHLRNRILNGEEYNPSPLRPKNVDGHAEVPPLMTVASNSNVIERPPQVTLVPSEKVAPDANAPQLSKWRQEQLKKVKPIRPVAGARERPIPLLHGPLSLPYARNPSGVDATVADQSSYMSHVFGLRVVNSPEDKGGNSNSRVASESAGRSNNSGGGYASSSTHHHDKSNPFSHPNPKQRPMVVRDYNQVIGIKKDVTQEAPDVNHLKMSAYLAQAVDARTQLGLGKPAAPVPSPPDNKGRIPSDSFLPQYPGNQGADNETTTLTLVDPLTQQFYTVKVPKSSVADPVIDLSSHDKIHTSTPYSGKADSSINWRNKGSRSNQGTPNRSTTSAQSAVSSLVTTKDAGTSPQVLTLEHLYEKFANKKEDMSTYSSPKSSLSKSSTPASVLKALSALNDNSGRKVHVSEAESSAANTSKSSPTKKKRSTSGKSRSAATKTDLVSTGASPQKVSAGRRSKRTAKSAAA</sequence>
<feature type="compositionally biased region" description="Polar residues" evidence="1">
    <location>
        <begin position="556"/>
        <end position="566"/>
    </location>
</feature>
<dbReference type="VEuPathDB" id="FungiDB:A1Q1_06271"/>
<evidence type="ECO:0000313" key="3">
    <source>
        <dbReference type="Proteomes" id="UP000002748"/>
    </source>
</evidence>
<feature type="compositionally biased region" description="Polar residues" evidence="1">
    <location>
        <begin position="56"/>
        <end position="73"/>
    </location>
</feature>
<dbReference type="GeneID" id="25989783"/>
<dbReference type="RefSeq" id="XP_014183350.1">
    <property type="nucleotide sequence ID" value="XM_014327875.1"/>
</dbReference>
<evidence type="ECO:0000256" key="1">
    <source>
        <dbReference type="SAM" id="MobiDB-lite"/>
    </source>
</evidence>
<dbReference type="AlphaFoldDB" id="J4UJZ9"/>
<reference evidence="2 3" key="1">
    <citation type="journal article" date="2012" name="Eukaryot. Cell">
        <title>Draft genome sequence of CBS 2479, the standard type strain of Trichosporon asahii.</title>
        <authorList>
            <person name="Yang R.Y."/>
            <person name="Li H.T."/>
            <person name="Zhu H."/>
            <person name="Zhou G.P."/>
            <person name="Wang M."/>
            <person name="Wang L."/>
        </authorList>
    </citation>
    <scope>NUCLEOTIDE SEQUENCE [LARGE SCALE GENOMIC DNA]</scope>
    <source>
        <strain evidence="3">ATCC 90039 / CBS 2479 / JCM 2466 / KCTC 7840 / NCYC 2677 / UAMH 7654</strain>
    </source>
</reference>